<feature type="compositionally biased region" description="Basic and acidic residues" evidence="1">
    <location>
        <begin position="1087"/>
        <end position="1099"/>
    </location>
</feature>
<feature type="compositionally biased region" description="Low complexity" evidence="1">
    <location>
        <begin position="152"/>
        <end position="161"/>
    </location>
</feature>
<evidence type="ECO:0000313" key="3">
    <source>
        <dbReference type="Proteomes" id="UP000319663"/>
    </source>
</evidence>
<feature type="compositionally biased region" description="Polar residues" evidence="1">
    <location>
        <begin position="431"/>
        <end position="452"/>
    </location>
</feature>
<dbReference type="Proteomes" id="UP000319663">
    <property type="component" value="Unassembled WGS sequence"/>
</dbReference>
<feature type="compositionally biased region" description="Basic and acidic residues" evidence="1">
    <location>
        <begin position="848"/>
        <end position="859"/>
    </location>
</feature>
<feature type="region of interest" description="Disordered" evidence="1">
    <location>
        <begin position="234"/>
        <end position="269"/>
    </location>
</feature>
<protein>
    <submittedName>
        <fullName evidence="2">Uncharacterized protein</fullName>
    </submittedName>
</protein>
<dbReference type="STRING" id="5098.A0A507R473"/>
<comment type="caution">
    <text evidence="2">The sequence shown here is derived from an EMBL/GenBank/DDBJ whole genome shotgun (WGS) entry which is preliminary data.</text>
</comment>
<feature type="region of interest" description="Disordered" evidence="1">
    <location>
        <begin position="953"/>
        <end position="979"/>
    </location>
</feature>
<accession>A0A507R473</accession>
<sequence length="1099" mass="118839">MSGILHNIKNTVTGHRDEPAQDSSKASNIYSQGTTGDYITGNGPNESKTANKRDSGIYRDTYGDSTTKTGPHDSNIANKLDPHVDSDKGNRGAYGDYSAKTGPPPLGDKDKDDRGVSGGSTGGTSTIDSDKSYHGVSGSGYGTGTSGGYGSSTGRHGTTSGVSGGRYGSGTGTSGYGSSTTGHYGSSGGFSGDSDGTGGGYGSGYGSSNTVHYEPTSNVSGKYSITADSHRGIDEDILGSGNHSQGLGNTGSRGSGFYNAASRDISDTERQDTTILGRTSTLHPYLLLPNASLDAATSTTINLVSLLNHHPPLNQNQFVSLPATTRSLTCTPQPANPDSTGLPSESGGHPFTSESDTISHLSDVDDFYLVQYHPLFFPQSVLSVNHLIPMSRLGGFDTARGPKGTLPGGIFAPLPGDQHNERTTVAARSSLKFQNATRPSPASNTQNSSRELNSFDDMVSSRPVPLTALSMRTNSRNKGSKNWKPFPLDDGRDDYMGYTENSLTFPGVSRPKIRSGLSLDYNESEMGGMSVSNGRLPHHEVQEQCPSVNPGVKDETKRRLWSRDVDAQIQQNPLSYSAGFDAPYQTGLHQQSRSPSRLDRPGYRAWPTGADGGLTVGRVQRDHSFIADNHVAPELPYRSHETGPYAANPYYGQMPQHYHYHTMDIQYGPSFQYGLGEPVYGQLAGYSPNLSSNTYSKPAKGVLGRTTPFVSHEPPSQTMTPAASHHSSHNTASSSTSAAAKSSSSDARSVEAEEAQKAEVARQKEVERKKKALRDAVLAKIEADEEIQRERIQGQILEQQRQQFAKQEQNPEPSSQQEAPVTSSHLSSNSANELASNIEPPSSGSSLDKTEQVKEKEGAQRNLSLKDTGPAKLNHNGQELRQKSEKKLDYGTRPIRPKFNNDTEESTKGSLNTRHAGHSLRPPKTNFAESTWHQFHQQLGIGRHSWGKLGLEPPVVSQSTSTATRRTLRTPPGLSKPTHLNHAAWSQILADDTLGNPRLKEANDWFHMDGRKDEQLRQQIATIADEYADKCEKLGGANYSKEDKEISRQMTLLLGNVIANLKSYIIDDGDGYDGQHDYFTNPRHQRFREDSASGSRDFH</sequence>
<feature type="region of interest" description="Disordered" evidence="1">
    <location>
        <begin position="1080"/>
        <end position="1099"/>
    </location>
</feature>
<gene>
    <name evidence="2" type="ORF">MPDQ_002261</name>
</gene>
<evidence type="ECO:0000313" key="2">
    <source>
        <dbReference type="EMBL" id="TQB75643.1"/>
    </source>
</evidence>
<feature type="compositionally biased region" description="Polar residues" evidence="1">
    <location>
        <begin position="331"/>
        <end position="343"/>
    </location>
</feature>
<feature type="compositionally biased region" description="Gly residues" evidence="1">
    <location>
        <begin position="137"/>
        <end position="151"/>
    </location>
</feature>
<feature type="compositionally biased region" description="Low complexity" evidence="1">
    <location>
        <begin position="720"/>
        <end position="747"/>
    </location>
</feature>
<reference evidence="2 3" key="1">
    <citation type="submission" date="2019-06" db="EMBL/GenBank/DDBJ databases">
        <title>Wine fermentation using esterase from Monascus purpureus.</title>
        <authorList>
            <person name="Geng C."/>
            <person name="Zhang Y."/>
        </authorList>
    </citation>
    <scope>NUCLEOTIDE SEQUENCE [LARGE SCALE GENOMIC DNA]</scope>
    <source>
        <strain evidence="2">HQ1</strain>
    </source>
</reference>
<feature type="region of interest" description="Disordered" evidence="1">
    <location>
        <begin position="331"/>
        <end position="355"/>
    </location>
</feature>
<feature type="compositionally biased region" description="Gly residues" evidence="1">
    <location>
        <begin position="162"/>
        <end position="175"/>
    </location>
</feature>
<dbReference type="EMBL" id="VIFY01000017">
    <property type="protein sequence ID" value="TQB75643.1"/>
    <property type="molecule type" value="Genomic_DNA"/>
</dbReference>
<name>A0A507R473_MONPU</name>
<proteinExistence type="predicted"/>
<dbReference type="AlphaFoldDB" id="A0A507R473"/>
<feature type="region of interest" description="Disordered" evidence="1">
    <location>
        <begin position="1"/>
        <end position="176"/>
    </location>
</feature>
<keyword evidence="3" id="KW-1185">Reference proteome</keyword>
<feature type="region of interest" description="Disordered" evidence="1">
    <location>
        <begin position="697"/>
        <end position="773"/>
    </location>
</feature>
<feature type="region of interest" description="Disordered" evidence="1">
    <location>
        <begin position="430"/>
        <end position="457"/>
    </location>
</feature>
<evidence type="ECO:0000256" key="1">
    <source>
        <dbReference type="SAM" id="MobiDB-lite"/>
    </source>
</evidence>
<feature type="compositionally biased region" description="Basic and acidic residues" evidence="1">
    <location>
        <begin position="878"/>
        <end position="890"/>
    </location>
</feature>
<feature type="compositionally biased region" description="Polar residues" evidence="1">
    <location>
        <begin position="21"/>
        <end position="48"/>
    </location>
</feature>
<organism evidence="2 3">
    <name type="scientific">Monascus purpureus</name>
    <name type="common">Red mold</name>
    <name type="synonym">Monascus anka</name>
    <dbReference type="NCBI Taxonomy" id="5098"/>
    <lineage>
        <taxon>Eukaryota</taxon>
        <taxon>Fungi</taxon>
        <taxon>Dikarya</taxon>
        <taxon>Ascomycota</taxon>
        <taxon>Pezizomycotina</taxon>
        <taxon>Eurotiomycetes</taxon>
        <taxon>Eurotiomycetidae</taxon>
        <taxon>Eurotiales</taxon>
        <taxon>Aspergillaceae</taxon>
        <taxon>Monascus</taxon>
    </lineage>
</organism>
<feature type="compositionally biased region" description="Basic and acidic residues" evidence="1">
    <location>
        <begin position="80"/>
        <end position="90"/>
    </location>
</feature>
<feature type="region of interest" description="Disordered" evidence="1">
    <location>
        <begin position="799"/>
        <end position="921"/>
    </location>
</feature>
<dbReference type="CDD" id="cd22249">
    <property type="entry name" value="UDM1_RNF168_RNF169-like"/>
    <property type="match status" value="1"/>
</dbReference>
<feature type="compositionally biased region" description="Low complexity" evidence="1">
    <location>
        <begin position="799"/>
        <end position="837"/>
    </location>
</feature>
<feature type="compositionally biased region" description="Basic and acidic residues" evidence="1">
    <location>
        <begin position="748"/>
        <end position="768"/>
    </location>
</feature>